<dbReference type="InterPro" id="IPR027417">
    <property type="entry name" value="P-loop_NTPase"/>
</dbReference>
<dbReference type="OrthoDB" id="1534087at2759"/>
<dbReference type="InterPro" id="IPR059179">
    <property type="entry name" value="MLKL-like_MCAfunc"/>
</dbReference>
<name>A0A8H6XYV8_9AGAR</name>
<dbReference type="SUPFAM" id="SSF52540">
    <property type="entry name" value="P-loop containing nucleoside triphosphate hydrolases"/>
    <property type="match status" value="1"/>
</dbReference>
<evidence type="ECO:0000313" key="2">
    <source>
        <dbReference type="Proteomes" id="UP000623467"/>
    </source>
</evidence>
<organism evidence="1 2">
    <name type="scientific">Mycena sanguinolenta</name>
    <dbReference type="NCBI Taxonomy" id="230812"/>
    <lineage>
        <taxon>Eukaryota</taxon>
        <taxon>Fungi</taxon>
        <taxon>Dikarya</taxon>
        <taxon>Basidiomycota</taxon>
        <taxon>Agaricomycotina</taxon>
        <taxon>Agaricomycetes</taxon>
        <taxon>Agaricomycetidae</taxon>
        <taxon>Agaricales</taxon>
        <taxon>Marasmiineae</taxon>
        <taxon>Mycenaceae</taxon>
        <taxon>Mycena</taxon>
    </lineage>
</organism>
<dbReference type="InterPro" id="IPR011990">
    <property type="entry name" value="TPR-like_helical_dom_sf"/>
</dbReference>
<dbReference type="Gene3D" id="3.40.50.300">
    <property type="entry name" value="P-loop containing nucleotide triphosphate hydrolases"/>
    <property type="match status" value="1"/>
</dbReference>
<dbReference type="AlphaFoldDB" id="A0A8H6XYV8"/>
<dbReference type="InterPro" id="IPR019734">
    <property type="entry name" value="TPR_rpt"/>
</dbReference>
<dbReference type="SUPFAM" id="SSF48452">
    <property type="entry name" value="TPR-like"/>
    <property type="match status" value="1"/>
</dbReference>
<comment type="caution">
    <text evidence="1">The sequence shown here is derived from an EMBL/GenBank/DDBJ whole genome shotgun (WGS) entry which is preliminary data.</text>
</comment>
<keyword evidence="2" id="KW-1185">Reference proteome</keyword>
<protein>
    <recommendedName>
        <fullName evidence="3">NB-ARC domain-containing protein</fullName>
    </recommendedName>
</protein>
<reference evidence="1" key="1">
    <citation type="submission" date="2020-05" db="EMBL/GenBank/DDBJ databases">
        <title>Mycena genomes resolve the evolution of fungal bioluminescence.</title>
        <authorList>
            <person name="Tsai I.J."/>
        </authorList>
    </citation>
    <scope>NUCLEOTIDE SEQUENCE</scope>
    <source>
        <strain evidence="1">160909Yilan</strain>
    </source>
</reference>
<gene>
    <name evidence="1" type="ORF">MSAN_01648900</name>
</gene>
<dbReference type="PANTHER" id="PTHR47691:SF3">
    <property type="entry name" value="HTH-TYPE TRANSCRIPTIONAL REGULATOR RV0890C-RELATED"/>
    <property type="match status" value="1"/>
</dbReference>
<sequence length="949" mass="104336">MTLLSDRMPESGSVSSWVRKTASKLKSPPELAVKEKQGLPSNAMYAIDGGKKLAEALQSVSDLIPLPFLSSFVKVGIRVLESCQDAAVIVEDVKDLQDRVYNIMLVVLNSALDGKTSLELRERIETLQLVLVGILTDLTKVKQQRKLLLVFYREMNKDLVDKCVGRLAVALEKFQVASQLHVEASQLRVEDLLARIKADHSALFPQLDRIEATVNDLTQPHNAPSRREDMRLLPPIFHGRDALVEEIALLLATEETSHVCITGVGGIGKTSVAVAVTQYPLIRTVFQQYIFWVPCITAKSSDLLRHILYAQLRITAETYESLDPLIAELDASKQPRLLLLDNFETPWLSGPDPAEVGHILRRLAALPHIALLVTMTSGVTPEGIKWKHVPLHPLEPAAARQVFEETYRDAAGGRELDAGEQDLNGLLDSVGHIPLAITLMASCGGHLVASPDDLLRDWKKAGTEMLSTGMKGTLSMDDTISLSMGRGVDSNPNALRLLAILSMLPAGTTGKHLVVWWAPTLRMSTHAAVRILRTAALIEQSDGPFVTSRIFVRPTIQSYMSQQNRISPEVRAEVHDTCYRFVLHHKSIPDDHKFKADLEALASEETNIQGLLMEILVDGVSRPDAVDALITFGFYQSWTKPSTVVASHALAVACAAHDNPHTPDLDAAARRVAEAYRCLGKTFSMLGRYDKACVYLEEAINRFKTLPGGGDLHCAGEVSLELVRTWVLKGGKSVNEFKSLCKEAQANLSHDETSKYHVARGLLGSGSLIWPGDATLEILSKAKAIFEELDCPASTAESLFCIARAYARRNEYRTALPFATEALTKAKQSGEVDLICRVLSINARYLVVLGSYDDAEAMSTSLLKTCAVLGSPLHNGQALELLAYNCVAKTDLRTARLVYHAAWREFNKIQSTRMGGEGMGRCADNLKMLKSMTGTQNDFSVLKKRFPMI</sequence>
<dbReference type="Proteomes" id="UP000623467">
    <property type="component" value="Unassembled WGS sequence"/>
</dbReference>
<evidence type="ECO:0008006" key="3">
    <source>
        <dbReference type="Google" id="ProtNLM"/>
    </source>
</evidence>
<evidence type="ECO:0000313" key="1">
    <source>
        <dbReference type="EMBL" id="KAF7350868.1"/>
    </source>
</evidence>
<dbReference type="Gene3D" id="1.25.40.10">
    <property type="entry name" value="Tetratricopeptide repeat domain"/>
    <property type="match status" value="1"/>
</dbReference>
<dbReference type="SMART" id="SM00028">
    <property type="entry name" value="TPR"/>
    <property type="match status" value="2"/>
</dbReference>
<dbReference type="PANTHER" id="PTHR47691">
    <property type="entry name" value="REGULATOR-RELATED"/>
    <property type="match status" value="1"/>
</dbReference>
<accession>A0A8H6XYV8</accession>
<dbReference type="CDD" id="cd21037">
    <property type="entry name" value="MLKL_NTD"/>
    <property type="match status" value="1"/>
</dbReference>
<proteinExistence type="predicted"/>
<dbReference type="EMBL" id="JACAZH010000014">
    <property type="protein sequence ID" value="KAF7350868.1"/>
    <property type="molecule type" value="Genomic_DNA"/>
</dbReference>